<dbReference type="PANTHER" id="PTHR30258:SF1">
    <property type="entry name" value="PROTEIN TRANSPORT PROTEIN HOFB HOMOLOG"/>
    <property type="match status" value="1"/>
</dbReference>
<keyword evidence="2" id="KW-0547">Nucleotide-binding</keyword>
<dbReference type="InterPro" id="IPR027417">
    <property type="entry name" value="P-loop_NTPase"/>
</dbReference>
<dbReference type="AlphaFoldDB" id="A0A0R2HDE0"/>
<gene>
    <name evidence="6" type="ORF">IV49_GL001099</name>
</gene>
<evidence type="ECO:0000256" key="3">
    <source>
        <dbReference type="ARBA" id="ARBA00022840"/>
    </source>
</evidence>
<dbReference type="InterPro" id="IPR037257">
    <property type="entry name" value="T2SS_E_N_sf"/>
</dbReference>
<accession>A0A0R2HDE0</accession>
<protein>
    <submittedName>
        <fullName evidence="6">Membrane associated factor for DNA competence</fullName>
    </submittedName>
</protein>
<dbReference type="Proteomes" id="UP000051841">
    <property type="component" value="Unassembled WGS sequence"/>
</dbReference>
<dbReference type="Pfam" id="PF00437">
    <property type="entry name" value="T2SSE"/>
    <property type="match status" value="1"/>
</dbReference>
<dbReference type="GO" id="GO:0005524">
    <property type="term" value="F:ATP binding"/>
    <property type="evidence" value="ECO:0007669"/>
    <property type="project" value="UniProtKB-KW"/>
</dbReference>
<reference evidence="6 7" key="1">
    <citation type="journal article" date="2015" name="Genome Announc.">
        <title>Expanding the biotechnology potential of lactobacilli through comparative genomics of 213 strains and associated genera.</title>
        <authorList>
            <person name="Sun Z."/>
            <person name="Harris H.M."/>
            <person name="McCann A."/>
            <person name="Guo C."/>
            <person name="Argimon S."/>
            <person name="Zhang W."/>
            <person name="Yang X."/>
            <person name="Jeffery I.B."/>
            <person name="Cooney J.C."/>
            <person name="Kagawa T.F."/>
            <person name="Liu W."/>
            <person name="Song Y."/>
            <person name="Salvetti E."/>
            <person name="Wrobel A."/>
            <person name="Rasinkangas P."/>
            <person name="Parkhill J."/>
            <person name="Rea M.C."/>
            <person name="O'Sullivan O."/>
            <person name="Ritari J."/>
            <person name="Douillard F.P."/>
            <person name="Paul Ross R."/>
            <person name="Yang R."/>
            <person name="Briner A.E."/>
            <person name="Felis G.E."/>
            <person name="de Vos W.M."/>
            <person name="Barrangou R."/>
            <person name="Klaenhammer T.R."/>
            <person name="Caufield P.W."/>
            <person name="Cui Y."/>
            <person name="Zhang H."/>
            <person name="O'Toole P.W."/>
        </authorList>
    </citation>
    <scope>NUCLEOTIDE SEQUENCE [LARGE SCALE GENOMIC DNA]</scope>
    <source>
        <strain evidence="6 7">DSM 20405</strain>
    </source>
</reference>
<sequence length="558" mass="63009">MKNLRLGDMLVEAGYITEEQLQEALQAQRADRSKKIGEHLIDLGFIKEEEMLVVLSKKMDLPLISLETYEIDKEAVGLIPEELSRKYNMIAIQSKEENGLIVVTNDPLNYYGIEDIRLVTGKHIKLFLAMEKDISNAIDYYYSELNSSTASEDINKNADLYAFEDEELFNVDDDDSPVVKLLNSILIKGYRDNVSDIHIEPFEDETLVRTRIDGMLLDSMKLQSTIHSPLVVRTKILSNLDISERRIPQDGHIITTINGITMNLRVSTIPTVHGEKIVMRYLNSNAEIDFENNYGMHDEDAAKMNKMMEMPNGIIYVTGPTGSGKTTTLYMVMKALAKRQVNITTIEDPVEEQLERINQVQVNNQAGMSFEAGLRAILRQDPDIIMVGETRDNETADISVRAAITGHLVVSTLHTNDALSTIVRLEDMGVEPYMIASSLVGVVAQRLIKKVCPYCATQEPPTPEEEKILTKKIPYVSHAHGCNLCNHTGYSGRTAIHEIVLIDRHVKRMISEEKSLDDIKAYVKKTQNYKSLFEAAQDLVEEGVTTMAELKRISYYEE</sequence>
<evidence type="ECO:0000259" key="4">
    <source>
        <dbReference type="Pfam" id="PF00437"/>
    </source>
</evidence>
<evidence type="ECO:0000256" key="1">
    <source>
        <dbReference type="ARBA" id="ARBA00006611"/>
    </source>
</evidence>
<name>A0A0R2HDE0_9FIRM</name>
<feature type="domain" description="Bacterial type II secretion system protein E" evidence="4">
    <location>
        <begin position="173"/>
        <end position="552"/>
    </location>
</feature>
<organism evidence="6 7">
    <name type="scientific">Kandleria vitulina DSM 20405</name>
    <dbReference type="NCBI Taxonomy" id="1410657"/>
    <lineage>
        <taxon>Bacteria</taxon>
        <taxon>Bacillati</taxon>
        <taxon>Bacillota</taxon>
        <taxon>Erysipelotrichia</taxon>
        <taxon>Erysipelotrichales</taxon>
        <taxon>Coprobacillaceae</taxon>
        <taxon>Kandleria</taxon>
    </lineage>
</organism>
<evidence type="ECO:0000313" key="6">
    <source>
        <dbReference type="EMBL" id="KRN51026.1"/>
    </source>
</evidence>
<evidence type="ECO:0000313" key="7">
    <source>
        <dbReference type="Proteomes" id="UP000051841"/>
    </source>
</evidence>
<dbReference type="EMBL" id="JQBL01000003">
    <property type="protein sequence ID" value="KRN51026.1"/>
    <property type="molecule type" value="Genomic_DNA"/>
</dbReference>
<keyword evidence="3" id="KW-0067">ATP-binding</keyword>
<dbReference type="Gene3D" id="3.40.50.300">
    <property type="entry name" value="P-loop containing nucleotide triphosphate hydrolases"/>
    <property type="match status" value="1"/>
</dbReference>
<dbReference type="SUPFAM" id="SSF160246">
    <property type="entry name" value="EspE N-terminal domain-like"/>
    <property type="match status" value="1"/>
</dbReference>
<feature type="domain" description="Type II secretion system protein GspE N-terminal" evidence="5">
    <location>
        <begin position="60"/>
        <end position="144"/>
    </location>
</feature>
<comment type="similarity">
    <text evidence="1">Belongs to the GSP E family.</text>
</comment>
<comment type="caution">
    <text evidence="6">The sequence shown here is derived from an EMBL/GenBank/DDBJ whole genome shotgun (WGS) entry which is preliminary data.</text>
</comment>
<dbReference type="Gene3D" id="3.30.450.90">
    <property type="match status" value="1"/>
</dbReference>
<dbReference type="RefSeq" id="WP_031588654.1">
    <property type="nucleotide sequence ID" value="NZ_JNKN01000004.1"/>
</dbReference>
<dbReference type="SUPFAM" id="SSF52540">
    <property type="entry name" value="P-loop containing nucleoside triphosphate hydrolases"/>
    <property type="match status" value="1"/>
</dbReference>
<keyword evidence="7" id="KW-1185">Reference proteome</keyword>
<dbReference type="GO" id="GO:0005886">
    <property type="term" value="C:plasma membrane"/>
    <property type="evidence" value="ECO:0007669"/>
    <property type="project" value="TreeGrafter"/>
</dbReference>
<evidence type="ECO:0000259" key="5">
    <source>
        <dbReference type="Pfam" id="PF05157"/>
    </source>
</evidence>
<dbReference type="CDD" id="cd01129">
    <property type="entry name" value="PulE-GspE-like"/>
    <property type="match status" value="1"/>
</dbReference>
<dbReference type="PANTHER" id="PTHR30258">
    <property type="entry name" value="TYPE II SECRETION SYSTEM PROTEIN GSPE-RELATED"/>
    <property type="match status" value="1"/>
</dbReference>
<proteinExistence type="inferred from homology"/>
<dbReference type="Gene3D" id="3.30.300.160">
    <property type="entry name" value="Type II secretion system, protein E, N-terminal domain"/>
    <property type="match status" value="1"/>
</dbReference>
<dbReference type="FunFam" id="3.30.300.160:FF:000002">
    <property type="entry name" value="Type II secretion system protein E"/>
    <property type="match status" value="1"/>
</dbReference>
<dbReference type="GO" id="GO:0016887">
    <property type="term" value="F:ATP hydrolysis activity"/>
    <property type="evidence" value="ECO:0007669"/>
    <property type="project" value="TreeGrafter"/>
</dbReference>
<dbReference type="InterPro" id="IPR007831">
    <property type="entry name" value="T2SS_GspE_N"/>
</dbReference>
<evidence type="ECO:0000256" key="2">
    <source>
        <dbReference type="ARBA" id="ARBA00022741"/>
    </source>
</evidence>
<dbReference type="Pfam" id="PF05157">
    <property type="entry name" value="MshEN"/>
    <property type="match status" value="1"/>
</dbReference>
<dbReference type="PATRIC" id="fig|1410657.5.peg.1140"/>
<dbReference type="InterPro" id="IPR001482">
    <property type="entry name" value="T2SS/T4SS_dom"/>
</dbReference>